<gene>
    <name evidence="6" type="ORF">K9S39_01975</name>
</gene>
<dbReference type="InterPro" id="IPR003593">
    <property type="entry name" value="AAA+_ATPase"/>
</dbReference>
<dbReference type="PROSITE" id="PS50893">
    <property type="entry name" value="ABC_TRANSPORTER_2"/>
    <property type="match status" value="1"/>
</dbReference>
<organism evidence="6 7">
    <name type="scientific">Streptomyces halobius</name>
    <dbReference type="NCBI Taxonomy" id="2879846"/>
    <lineage>
        <taxon>Bacteria</taxon>
        <taxon>Bacillati</taxon>
        <taxon>Actinomycetota</taxon>
        <taxon>Actinomycetes</taxon>
        <taxon>Kitasatosporales</taxon>
        <taxon>Streptomycetaceae</taxon>
        <taxon>Streptomyces</taxon>
    </lineage>
</organism>
<dbReference type="PANTHER" id="PTHR42788">
    <property type="entry name" value="TAURINE IMPORT ATP-BINDING PROTEIN-RELATED"/>
    <property type="match status" value="1"/>
</dbReference>
<evidence type="ECO:0000256" key="4">
    <source>
        <dbReference type="SAM" id="MobiDB-lite"/>
    </source>
</evidence>
<name>A0ABY4M0R8_9ACTN</name>
<dbReference type="CDD" id="cd03293">
    <property type="entry name" value="ABC_NrtD_SsuB_transporters"/>
    <property type="match status" value="1"/>
</dbReference>
<keyword evidence="2" id="KW-0547">Nucleotide-binding</keyword>
<dbReference type="EMBL" id="CP086322">
    <property type="protein sequence ID" value="UQA90813.1"/>
    <property type="molecule type" value="Genomic_DNA"/>
</dbReference>
<keyword evidence="3 6" id="KW-0067">ATP-binding</keyword>
<dbReference type="Pfam" id="PF09821">
    <property type="entry name" value="AAA_assoc_C"/>
    <property type="match status" value="1"/>
</dbReference>
<dbReference type="PROSITE" id="PS00211">
    <property type="entry name" value="ABC_TRANSPORTER_1"/>
    <property type="match status" value="1"/>
</dbReference>
<dbReference type="PANTHER" id="PTHR42788:SF13">
    <property type="entry name" value="ALIPHATIC SULFONATES IMPORT ATP-BINDING PROTEIN SSUB"/>
    <property type="match status" value="1"/>
</dbReference>
<dbReference type="Proteomes" id="UP000830115">
    <property type="component" value="Chromosome"/>
</dbReference>
<dbReference type="InterPro" id="IPR003439">
    <property type="entry name" value="ABC_transporter-like_ATP-bd"/>
</dbReference>
<reference evidence="6" key="1">
    <citation type="submission" date="2021-10" db="EMBL/GenBank/DDBJ databases">
        <title>Streptomyces nigrumlapis sp.nov.,an antimicrobial producing actinobacterium isolated from Black Gobi rocks.</title>
        <authorList>
            <person name="Wen Y."/>
            <person name="Zhang W."/>
            <person name="Liu X.G."/>
        </authorList>
    </citation>
    <scope>NUCLEOTIDE SEQUENCE</scope>
    <source>
        <strain evidence="6">ST13-2-2</strain>
    </source>
</reference>
<evidence type="ECO:0000313" key="7">
    <source>
        <dbReference type="Proteomes" id="UP000830115"/>
    </source>
</evidence>
<evidence type="ECO:0000256" key="2">
    <source>
        <dbReference type="ARBA" id="ARBA00022741"/>
    </source>
</evidence>
<feature type="region of interest" description="Disordered" evidence="4">
    <location>
        <begin position="295"/>
        <end position="326"/>
    </location>
</feature>
<dbReference type="SUPFAM" id="SSF52540">
    <property type="entry name" value="P-loop containing nucleoside triphosphate hydrolases"/>
    <property type="match status" value="1"/>
</dbReference>
<dbReference type="RefSeq" id="WP_248861580.1">
    <property type="nucleotide sequence ID" value="NZ_CP086322.1"/>
</dbReference>
<dbReference type="InterPro" id="IPR050166">
    <property type="entry name" value="ABC_transporter_ATP-bind"/>
</dbReference>
<dbReference type="InterPro" id="IPR018632">
    <property type="entry name" value="AAA-associated_dom_C"/>
</dbReference>
<dbReference type="Gene3D" id="3.40.50.300">
    <property type="entry name" value="P-loop containing nucleotide triphosphate hydrolases"/>
    <property type="match status" value="1"/>
</dbReference>
<feature type="domain" description="ABC transporter" evidence="5">
    <location>
        <begin position="46"/>
        <end position="280"/>
    </location>
</feature>
<evidence type="ECO:0000313" key="6">
    <source>
        <dbReference type="EMBL" id="UQA90813.1"/>
    </source>
</evidence>
<keyword evidence="7" id="KW-1185">Reference proteome</keyword>
<keyword evidence="1" id="KW-0813">Transport</keyword>
<evidence type="ECO:0000256" key="1">
    <source>
        <dbReference type="ARBA" id="ARBA00022448"/>
    </source>
</evidence>
<dbReference type="GO" id="GO:0005524">
    <property type="term" value="F:ATP binding"/>
    <property type="evidence" value="ECO:0007669"/>
    <property type="project" value="UniProtKB-KW"/>
</dbReference>
<dbReference type="SMART" id="SM00382">
    <property type="entry name" value="AAA"/>
    <property type="match status" value="1"/>
</dbReference>
<dbReference type="Pfam" id="PF00005">
    <property type="entry name" value="ABC_tran"/>
    <property type="match status" value="1"/>
</dbReference>
<dbReference type="InterPro" id="IPR017871">
    <property type="entry name" value="ABC_transporter-like_CS"/>
</dbReference>
<protein>
    <submittedName>
        <fullName evidence="6">Nitrate/sulfonate/bicarbonate ABC transporter ATP-binding protein</fullName>
    </submittedName>
</protein>
<dbReference type="InterPro" id="IPR027417">
    <property type="entry name" value="P-loop_NTPase"/>
</dbReference>
<accession>A0ABY4M0R8</accession>
<proteinExistence type="predicted"/>
<evidence type="ECO:0000256" key="3">
    <source>
        <dbReference type="ARBA" id="ARBA00022840"/>
    </source>
</evidence>
<evidence type="ECO:0000259" key="5">
    <source>
        <dbReference type="PROSITE" id="PS50893"/>
    </source>
</evidence>
<sequence>MILSTLRNLRTALTPTAVMTPTTATTATTATATARVPRAADGDVLLETAGLTKSYAGADGELPVLSGIDLQVRAGEVVALLGKSGSGKSTLLRCLAGLVPASSGTVTYRGEPLTGANPGTAMVFQTFALLPWLTVQQNVELGLEARGVPADRRADAAVQAIDLIGLDGFESAYPKELSGGMRQRVGFARALVVEPDVLMMDEPFSALDVLTAENLRGELMELWESGQFPTRAIVLVTHNIEEAVLMADRIVVLGSRPYGTIRETFEVGLDRPRDRNSPAFADLIDRVYRVMTGRPKELPHPSLPGRTEAVEPDKRTPANTPLPRAGVDGLSGLAEMVAHRDGRCDLADLADDLGLAIDDVLPLVDALELLGFARVGDNELQLTERGTAYAGADVQRSKTIFAEAAMEAPLVRLITTSLRQNPDGTLRAGFFRDLLAHHFTSEQVTRQLETATDWGRYAELYAYDAGPQEYQLDHDQATGAADV</sequence>